<accession>A0A6N7Q5I8</accession>
<evidence type="ECO:0000313" key="2">
    <source>
        <dbReference type="EMBL" id="MRG97544.1"/>
    </source>
</evidence>
<gene>
    <name evidence="2" type="ORF">GF068_37285</name>
</gene>
<organism evidence="2 3">
    <name type="scientific">Polyangium spumosum</name>
    <dbReference type="NCBI Taxonomy" id="889282"/>
    <lineage>
        <taxon>Bacteria</taxon>
        <taxon>Pseudomonadati</taxon>
        <taxon>Myxococcota</taxon>
        <taxon>Polyangia</taxon>
        <taxon>Polyangiales</taxon>
        <taxon>Polyangiaceae</taxon>
        <taxon>Polyangium</taxon>
    </lineage>
</organism>
<feature type="region of interest" description="Disordered" evidence="1">
    <location>
        <begin position="1"/>
        <end position="32"/>
    </location>
</feature>
<feature type="compositionally biased region" description="Polar residues" evidence="1">
    <location>
        <begin position="55"/>
        <end position="70"/>
    </location>
</feature>
<dbReference type="Proteomes" id="UP000440224">
    <property type="component" value="Unassembled WGS sequence"/>
</dbReference>
<comment type="caution">
    <text evidence="2">The sequence shown here is derived from an EMBL/GenBank/DDBJ whole genome shotgun (WGS) entry which is preliminary data.</text>
</comment>
<dbReference type="RefSeq" id="WP_170319899.1">
    <property type="nucleotide sequence ID" value="NZ_WJIE01000018.1"/>
</dbReference>
<sequence length="150" mass="16028">MDRAPWSQEAAPEGPRSNREGQPIPSSSSSAPVSAFMPSFEVAPSSSLAPFDRNPPQSGVNALSPASTPVGSGVTRRSLGGISAVVRQLDRKHGAFFISRLILMTGINLRTYDAATYDDPQAVTKLVRALRSLVPAPELDSLLQFLPNQR</sequence>
<feature type="compositionally biased region" description="Low complexity" evidence="1">
    <location>
        <begin position="23"/>
        <end position="32"/>
    </location>
</feature>
<evidence type="ECO:0000313" key="3">
    <source>
        <dbReference type="Proteomes" id="UP000440224"/>
    </source>
</evidence>
<reference evidence="2 3" key="1">
    <citation type="submission" date="2019-10" db="EMBL/GenBank/DDBJ databases">
        <title>A soil myxobacterium in the family Polyangiaceae.</title>
        <authorList>
            <person name="Li Y."/>
            <person name="Wang J."/>
        </authorList>
    </citation>
    <scope>NUCLEOTIDE SEQUENCE [LARGE SCALE GENOMIC DNA]</scope>
    <source>
        <strain evidence="2 3">DSM 14734</strain>
    </source>
</reference>
<dbReference type="AlphaFoldDB" id="A0A6N7Q5I8"/>
<evidence type="ECO:0000256" key="1">
    <source>
        <dbReference type="SAM" id="MobiDB-lite"/>
    </source>
</evidence>
<protein>
    <submittedName>
        <fullName evidence="2">Uncharacterized protein</fullName>
    </submittedName>
</protein>
<keyword evidence="3" id="KW-1185">Reference proteome</keyword>
<feature type="region of interest" description="Disordered" evidence="1">
    <location>
        <begin position="46"/>
        <end position="74"/>
    </location>
</feature>
<proteinExistence type="predicted"/>
<name>A0A6N7Q5I8_9BACT</name>
<dbReference type="EMBL" id="WJIE01000018">
    <property type="protein sequence ID" value="MRG97544.1"/>
    <property type="molecule type" value="Genomic_DNA"/>
</dbReference>